<keyword evidence="4" id="KW-1185">Reference proteome</keyword>
<dbReference type="InterPro" id="IPR008969">
    <property type="entry name" value="CarboxyPept-like_regulatory"/>
</dbReference>
<evidence type="ECO:0000256" key="1">
    <source>
        <dbReference type="PROSITE-ProRule" id="PRU01360"/>
    </source>
</evidence>
<dbReference type="AlphaFoldDB" id="A0A4R7D7J0"/>
<dbReference type="InterPro" id="IPR039426">
    <property type="entry name" value="TonB-dep_rcpt-like"/>
</dbReference>
<dbReference type="Proteomes" id="UP000294752">
    <property type="component" value="Unassembled WGS sequence"/>
</dbReference>
<dbReference type="InterPro" id="IPR012910">
    <property type="entry name" value="Plug_dom"/>
</dbReference>
<dbReference type="OrthoDB" id="603589at2"/>
<dbReference type="NCBIfam" id="TIGR04056">
    <property type="entry name" value="OMP_RagA_SusC"/>
    <property type="match status" value="1"/>
</dbReference>
<reference evidence="3 4" key="1">
    <citation type="submission" date="2019-03" db="EMBL/GenBank/DDBJ databases">
        <title>Genomic Encyclopedia of Type Strains, Phase III (KMG-III): the genomes of soil and plant-associated and newly described type strains.</title>
        <authorList>
            <person name="Whitman W."/>
        </authorList>
    </citation>
    <scope>NUCLEOTIDE SEQUENCE [LARGE SCALE GENOMIC DNA]</scope>
    <source>
        <strain evidence="3 4">CGMCC 1.12801</strain>
    </source>
</reference>
<dbReference type="InterPro" id="IPR037066">
    <property type="entry name" value="Plug_dom_sf"/>
</dbReference>
<dbReference type="PROSITE" id="PS52016">
    <property type="entry name" value="TONB_DEPENDENT_REC_3"/>
    <property type="match status" value="1"/>
</dbReference>
<dbReference type="Gene3D" id="2.170.130.10">
    <property type="entry name" value="TonB-dependent receptor, plug domain"/>
    <property type="match status" value="1"/>
</dbReference>
<dbReference type="EMBL" id="SNZV01000002">
    <property type="protein sequence ID" value="TDS15845.1"/>
    <property type="molecule type" value="Genomic_DNA"/>
</dbReference>
<dbReference type="FunFam" id="2.170.130.10:FF:000003">
    <property type="entry name" value="SusC/RagA family TonB-linked outer membrane protein"/>
    <property type="match status" value="1"/>
</dbReference>
<dbReference type="SUPFAM" id="SSF49464">
    <property type="entry name" value="Carboxypeptidase regulatory domain-like"/>
    <property type="match status" value="1"/>
</dbReference>
<evidence type="ECO:0000313" key="3">
    <source>
        <dbReference type="EMBL" id="TDS15845.1"/>
    </source>
</evidence>
<gene>
    <name evidence="3" type="ORF">B0I21_102162</name>
</gene>
<dbReference type="Pfam" id="PF07715">
    <property type="entry name" value="Plug"/>
    <property type="match status" value="1"/>
</dbReference>
<dbReference type="GO" id="GO:0009279">
    <property type="term" value="C:cell outer membrane"/>
    <property type="evidence" value="ECO:0007669"/>
    <property type="project" value="UniProtKB-SubCell"/>
</dbReference>
<protein>
    <submittedName>
        <fullName evidence="3">TonB-linked SusC/RagA family outer membrane protein</fullName>
    </submittedName>
</protein>
<feature type="domain" description="TonB-dependent receptor plug" evidence="2">
    <location>
        <begin position="155"/>
        <end position="261"/>
    </location>
</feature>
<comment type="caution">
    <text evidence="3">The sequence shown here is derived from an EMBL/GenBank/DDBJ whole genome shotgun (WGS) entry which is preliminary data.</text>
</comment>
<keyword evidence="1" id="KW-1134">Transmembrane beta strand</keyword>
<accession>A0A4R7D7J0</accession>
<keyword evidence="1" id="KW-0472">Membrane</keyword>
<sequence>MNKNIHNKHKLSKSKIRYCLMDMKYAIIVSIVFSQIDSVQSASNSDHVNRIVIDDSFPLPQQNIITGLVTNTSEQPLQGVTIKLKNDSKVSTSTDVNGRFVLNVPKNEIIQISLVGHITQEINVAEGKDLTIILEEDKTGIEEVVVVGFGTQKKESNVGSQATIKREELKVPVANLSTAIAGRLAGVVATQRGGGPVSTGADLFVRGVGTFASSPQGPLLVVDGVPDRDINNIDPEDVESFTVLKDATATAVYGTRGANGVIIITTRKGKAGKPQISAEVQGGLTQFTYLPKFVDAPTFMRLYNEGQTLRGKTPFYSEETIQKHVSGEDPDLYPNVSWYDVLFNDFGSNKRVNTNISGGADIAQYYLSIGYYTETGQFKTENIDSYNATLKRDRFNFTSNLDINVTPSTKLAFGVNGYLTNYNRPNAGDNYIFELASATPPHIIPPQYSNGQSPYLGGTNRNPYEAMTLSGIQNSYQNVVRSNIRLTQQLDMLTQGLSVSGMFAFDVNVDNNLHRWRDLPVYFAEGRDPDGNLITRITREGSENINFLFTRFSMRRIYLETSLNYSRTFGKHDVGGLLLFNQSDLSDGQDRVTTYIAAIPYRQRNVVGRGTYAYDTRYLLEANFSYSGSDNFDPDNRYGLFSSLGIGWNVSNERFFEGLKETINHFKLRYSYGTSGNASLQDPNNRFLYLSQFGVSGEYTFGSPGSTRSLSGYNETLIGSPVSWETSYRHNIGLEMNFFNNEVQLIAELFKEDRKGILLRDLQFPYISGYTNGNLPFRNIGETKNKGIDITLEYNKKFNNGFFMARGTFNYNANEIVRDNLPPFSYPYLDREGHRISQRFGYIATGLFKSDEEIANAAVQPGDVRVGDIRYKDLNGDGIINADDQTAIGYGDVPAILYGVTLGGGYKGFDFSMFFQGAGLVDLNYSAGYATTPFQNGPTLGNLYAVATDRWNPDNPDAASFYPRLSTGETVTTNYQSSSWWIKRSDYLRLKQAEIGYNFTDKGFLKKLAISRLRLYANGFNLFTISKWTHWDPEIGDGRGINYPNTRVYNMGIRLNFN</sequence>
<keyword evidence="1" id="KW-0813">Transport</keyword>
<comment type="subcellular location">
    <subcellularLocation>
        <location evidence="1">Cell outer membrane</location>
        <topology evidence="1">Multi-pass membrane protein</topology>
    </subcellularLocation>
</comment>
<keyword evidence="1" id="KW-0998">Cell outer membrane</keyword>
<comment type="similarity">
    <text evidence="1">Belongs to the TonB-dependent receptor family.</text>
</comment>
<dbReference type="NCBIfam" id="TIGR04057">
    <property type="entry name" value="SusC_RagA_signa"/>
    <property type="match status" value="1"/>
</dbReference>
<keyword evidence="1" id="KW-0812">Transmembrane</keyword>
<evidence type="ECO:0000313" key="4">
    <source>
        <dbReference type="Proteomes" id="UP000294752"/>
    </source>
</evidence>
<dbReference type="SUPFAM" id="SSF56935">
    <property type="entry name" value="Porins"/>
    <property type="match status" value="1"/>
</dbReference>
<dbReference type="InterPro" id="IPR023996">
    <property type="entry name" value="TonB-dep_OMP_SusC/RagA"/>
</dbReference>
<dbReference type="InterPro" id="IPR023997">
    <property type="entry name" value="TonB-dep_OMP_SusC/RagA_CS"/>
</dbReference>
<organism evidence="3 4">
    <name type="scientific">Sphingobacterium paludis</name>
    <dbReference type="NCBI Taxonomy" id="1476465"/>
    <lineage>
        <taxon>Bacteria</taxon>
        <taxon>Pseudomonadati</taxon>
        <taxon>Bacteroidota</taxon>
        <taxon>Sphingobacteriia</taxon>
        <taxon>Sphingobacteriales</taxon>
        <taxon>Sphingobacteriaceae</taxon>
        <taxon>Sphingobacterium</taxon>
    </lineage>
</organism>
<dbReference type="Pfam" id="PF13715">
    <property type="entry name" value="CarbopepD_reg_2"/>
    <property type="match status" value="1"/>
</dbReference>
<dbReference type="Gene3D" id="2.60.40.1120">
    <property type="entry name" value="Carboxypeptidase-like, regulatory domain"/>
    <property type="match status" value="1"/>
</dbReference>
<evidence type="ECO:0000259" key="2">
    <source>
        <dbReference type="Pfam" id="PF07715"/>
    </source>
</evidence>
<proteinExistence type="inferred from homology"/>
<name>A0A4R7D7J0_9SPHI</name>